<dbReference type="EMBL" id="MDYQ01000053">
    <property type="protein sequence ID" value="PRP84969.1"/>
    <property type="molecule type" value="Genomic_DNA"/>
</dbReference>
<gene>
    <name evidence="4" type="ORF">PROFUN_07354</name>
</gene>
<evidence type="ECO:0000256" key="1">
    <source>
        <dbReference type="ARBA" id="ARBA00022737"/>
    </source>
</evidence>
<keyword evidence="5" id="KW-1185">Reference proteome</keyword>
<evidence type="ECO:0000256" key="2">
    <source>
        <dbReference type="ARBA" id="ARBA00023043"/>
    </source>
</evidence>
<evidence type="ECO:0000256" key="3">
    <source>
        <dbReference type="SAM" id="MobiDB-lite"/>
    </source>
</evidence>
<name>A0A2P6NM05_9EUKA</name>
<dbReference type="Pfam" id="PF12796">
    <property type="entry name" value="Ank_2"/>
    <property type="match status" value="1"/>
</dbReference>
<accession>A0A2P6NM05</accession>
<dbReference type="PANTHER" id="PTHR24198:SF165">
    <property type="entry name" value="ANKYRIN REPEAT-CONTAINING PROTEIN-RELATED"/>
    <property type="match status" value="1"/>
</dbReference>
<feature type="compositionally biased region" description="Basic and acidic residues" evidence="3">
    <location>
        <begin position="545"/>
        <end position="563"/>
    </location>
</feature>
<keyword evidence="1" id="KW-0677">Repeat</keyword>
<comment type="caution">
    <text evidence="4">The sequence shown here is derived from an EMBL/GenBank/DDBJ whole genome shotgun (WGS) entry which is preliminary data.</text>
</comment>
<dbReference type="Proteomes" id="UP000241769">
    <property type="component" value="Unassembled WGS sequence"/>
</dbReference>
<reference evidence="4 5" key="1">
    <citation type="journal article" date="2018" name="Genome Biol. Evol.">
        <title>Multiple Roots of Fruiting Body Formation in Amoebozoa.</title>
        <authorList>
            <person name="Hillmann F."/>
            <person name="Forbes G."/>
            <person name="Novohradska S."/>
            <person name="Ferling I."/>
            <person name="Riege K."/>
            <person name="Groth M."/>
            <person name="Westermann M."/>
            <person name="Marz M."/>
            <person name="Spaller T."/>
            <person name="Winckler T."/>
            <person name="Schaap P."/>
            <person name="Glockner G."/>
        </authorList>
    </citation>
    <scope>NUCLEOTIDE SEQUENCE [LARGE SCALE GENOMIC DNA]</scope>
    <source>
        <strain evidence="4 5">Jena</strain>
    </source>
</reference>
<dbReference type="InterPro" id="IPR036770">
    <property type="entry name" value="Ankyrin_rpt-contain_sf"/>
</dbReference>
<organism evidence="4 5">
    <name type="scientific">Planoprotostelium fungivorum</name>
    <dbReference type="NCBI Taxonomy" id="1890364"/>
    <lineage>
        <taxon>Eukaryota</taxon>
        <taxon>Amoebozoa</taxon>
        <taxon>Evosea</taxon>
        <taxon>Variosea</taxon>
        <taxon>Cavosteliida</taxon>
        <taxon>Cavosteliaceae</taxon>
        <taxon>Planoprotostelium</taxon>
    </lineage>
</organism>
<dbReference type="Gene3D" id="1.25.40.20">
    <property type="entry name" value="Ankyrin repeat-containing domain"/>
    <property type="match status" value="1"/>
</dbReference>
<feature type="region of interest" description="Disordered" evidence="3">
    <location>
        <begin position="540"/>
        <end position="563"/>
    </location>
</feature>
<sequence length="724" mass="81619">MQREEVVYQIEGQPNEEEHVSGVLCSYDDTLAILGVLLKTGPTNVRDQSYVRARSVCQLWKEIVDKIYVINNIHLVRALNRNREFHVSFLLPRTLCDRTEVFLHAVRVGSQPSILKTLLNHSSCNPAARNNSALQHAAHSGDHEVVKILLEDERVDPSDNDNYAIQWASHNGHIEIVTMLMRDKRVNPAANDDFALVWASHNCHHTVVRLLLNDARPALKSLCRRLKRLFFFYGSFLIQAETIIVSDIIIENTSRQHGLLFSLEVHRASLMEGGAVVNDIEHFALRLIKRRPEVAHSNRASGSPVKNVRNRHLYTGLSCSRGGGPNFLVGMACQSVQLIEGRKSIGYSRPASLLQFLEDDDLSEDFIPSQQSDTADTNDFDSILHKEESDDQHHEQSASLLPHTETPYSEEELGLPLIDPLDASSAMHSNTGSLVATTLSRPHSWKISAAIRAEHPIPAQDIHTQPTFTPAASVAFSFKLHDSWNEGSNHARDQPEISSPYPLPLAPFIYQDGTLSSPQSTPQGPLLRTIEDNYYDLENVTVETSPEKKKEKRNPRPDLVERTHSLGGRCPNCNEIICTDLPEGRTHKSGTEVRTQKSKGIAVMFLAGHKYRMFGITPKIEPQVWARISRESISAEDFIRKAQNEGHLLYEEKENERFHFKPINKVGYSKMSLQGVNKNARDNNAFRTTVGPKLIVEGCPVKKGTHRLVDWHFLEVEAKKRRKN</sequence>
<keyword evidence="2" id="KW-0040">ANK repeat</keyword>
<evidence type="ECO:0000313" key="5">
    <source>
        <dbReference type="Proteomes" id="UP000241769"/>
    </source>
</evidence>
<dbReference type="PANTHER" id="PTHR24198">
    <property type="entry name" value="ANKYRIN REPEAT AND PROTEIN KINASE DOMAIN-CONTAINING PROTEIN"/>
    <property type="match status" value="1"/>
</dbReference>
<protein>
    <submittedName>
        <fullName evidence="4">Putative ankyrin repeat protein</fullName>
    </submittedName>
</protein>
<evidence type="ECO:0000313" key="4">
    <source>
        <dbReference type="EMBL" id="PRP84969.1"/>
    </source>
</evidence>
<dbReference type="SUPFAM" id="SSF48403">
    <property type="entry name" value="Ankyrin repeat"/>
    <property type="match status" value="1"/>
</dbReference>
<dbReference type="InParanoid" id="A0A2P6NM05"/>
<dbReference type="AlphaFoldDB" id="A0A2P6NM05"/>
<proteinExistence type="predicted"/>
<dbReference type="SMART" id="SM00248">
    <property type="entry name" value="ANK"/>
    <property type="match status" value="4"/>
</dbReference>
<dbReference type="InterPro" id="IPR002110">
    <property type="entry name" value="Ankyrin_rpt"/>
</dbReference>